<evidence type="ECO:0000256" key="2">
    <source>
        <dbReference type="ARBA" id="ARBA00022448"/>
    </source>
</evidence>
<dbReference type="GO" id="GO:0008331">
    <property type="term" value="F:high voltage-gated calcium channel activity"/>
    <property type="evidence" value="ECO:0007669"/>
    <property type="project" value="TreeGrafter"/>
</dbReference>
<evidence type="ECO:0000256" key="11">
    <source>
        <dbReference type="ARBA" id="ARBA00022989"/>
    </source>
</evidence>
<feature type="region of interest" description="Disordered" evidence="19">
    <location>
        <begin position="770"/>
        <end position="807"/>
    </location>
</feature>
<keyword evidence="18" id="KW-0175">Coiled coil</keyword>
<feature type="transmembrane region" description="Helical" evidence="20">
    <location>
        <begin position="968"/>
        <end position="994"/>
    </location>
</feature>
<dbReference type="FunFam" id="1.20.120.350:FF:000010">
    <property type="entry name" value="Voltage-dependent L-type calcium channel subunit alpha"/>
    <property type="match status" value="1"/>
</dbReference>
<name>A0A813X4W9_9BILA</name>
<feature type="transmembrane region" description="Helical" evidence="20">
    <location>
        <begin position="549"/>
        <end position="575"/>
    </location>
</feature>
<dbReference type="PANTHER" id="PTHR45628">
    <property type="entry name" value="VOLTAGE-DEPENDENT CALCIUM CHANNEL TYPE A SUBUNIT ALPHA-1"/>
    <property type="match status" value="1"/>
</dbReference>
<proteinExistence type="inferred from homology"/>
<feature type="compositionally biased region" description="Basic and acidic residues" evidence="19">
    <location>
        <begin position="791"/>
        <end position="807"/>
    </location>
</feature>
<evidence type="ECO:0000256" key="8">
    <source>
        <dbReference type="ARBA" id="ARBA00022737"/>
    </source>
</evidence>
<reference evidence="22" key="1">
    <citation type="submission" date="2021-02" db="EMBL/GenBank/DDBJ databases">
        <authorList>
            <person name="Nowell W R."/>
        </authorList>
    </citation>
    <scope>NUCLEOTIDE SEQUENCE</scope>
</reference>
<feature type="transmembrane region" description="Helical" evidence="20">
    <location>
        <begin position="246"/>
        <end position="268"/>
    </location>
</feature>
<feature type="transmembrane region" description="Helical" evidence="20">
    <location>
        <begin position="153"/>
        <end position="174"/>
    </location>
</feature>
<keyword evidence="11 20" id="KW-1133">Transmembrane helix</keyword>
<comment type="function">
    <text evidence="17">Voltage-sensitive calcium channels (VSCC) mediate the entry of calcium ions into excitable cells and are also involved in a variety of calcium-dependent processes, including muscle contraction, hormone or neurotransmitter release, gene expression, cell motility, cell division and cell death.</text>
</comment>
<feature type="transmembrane region" description="Helical" evidence="20">
    <location>
        <begin position="852"/>
        <end position="870"/>
    </location>
</feature>
<dbReference type="GO" id="GO:0098703">
    <property type="term" value="P:calcium ion import across plasma membrane"/>
    <property type="evidence" value="ECO:0007669"/>
    <property type="project" value="TreeGrafter"/>
</dbReference>
<evidence type="ECO:0000256" key="6">
    <source>
        <dbReference type="ARBA" id="ARBA00022692"/>
    </source>
</evidence>
<dbReference type="GO" id="GO:0046872">
    <property type="term" value="F:metal ion binding"/>
    <property type="evidence" value="ECO:0007669"/>
    <property type="project" value="UniProtKB-KW"/>
</dbReference>
<comment type="subcellular location">
    <subcellularLocation>
        <location evidence="1 17">Membrane</location>
        <topology evidence="1 17">Multi-pass membrane protein</topology>
    </subcellularLocation>
</comment>
<dbReference type="FunFam" id="1.10.287.70:FF:000107">
    <property type="entry name" value="Voltage-dependent L-type calcium channel subunit alpha"/>
    <property type="match status" value="1"/>
</dbReference>
<dbReference type="InterPro" id="IPR002077">
    <property type="entry name" value="VDCCAlpha1"/>
</dbReference>
<feature type="transmembrane region" description="Helical" evidence="20">
    <location>
        <begin position="481"/>
        <end position="498"/>
    </location>
</feature>
<sequence>MFCDDLLFSYYCHSISIYQNILAINPLTYSYVADDEYDALPPLPPQMKAPPKKAAHILDIPTGNNPWNTVLKQAEIRRRKRRQTTPEHPRRALFCLTLDNKLRRTCIKLVEWKPFEYLVLFTIFCNCAALALSKPLPNNDTTPMNSALEQIEYLFLAIFTLEVILKIIAYGLCLHPNAYLRSGWNLLDFIIVVVGFLSVILVQYNVQGFDVKSLRAFRVIRPLKLVNGVPSLQIVLNSILRAMLPLLHIALLVLFVIIIYSIIGLELFCGKMHMTCYYNGTNIMPRINEARPCGEKGRKCPDGQECKDLGWEGPWYGIINFDNFGLAMLTVFQCITMEGWTSVLYKMNDAIGRDWAWIYFVSLIIIGSFFVMNLVLGVLSGEFSKEREKAKQRGDFQKLREIQIIDESFRNYMAWIRKAEIGDDTNDIIENNGNLDASGEPVKKVRKLGQQCRWLYTKLRYLRSFHGYTRRRIHAIVKSQAFYWIVIVLVLMNTVVLATEYYGQPDWLTQTQEIANRLFVYLFSFEMLLKMYSLGITGYFVSNFNRFDCFVVIASIIEFVLIYFDFIPALGISVLRCVRLLRVFKVTRYWTALRNLVASLLNSMKSIASLLLLLFLFIVIFALLGMQMFGGKFDHIFLVEEKPRNNFDSFWGALITVFQILTGEDWNEVLYTGIRALGGLGLVGTVVCFYFIILFICGNYILLNVFLAIAVDNLADAENLTAAEEEEQKKCAQAKLGEVMRLNGNVKGTNQTINGQINIDVKLNDATTDNSLDEENNIKPERTDDEIEQESLNKDQTPEQYDEERHTARPRRLSELNIVEKVKPIPPYSSLFLFKHTTKFRIICHRICNHRTFGYVVLICILFSSISLGAEDPIDSYSFRNKLLNMADYFFAIIFVIEIFLKIVSYGLILHPGAFCRNRFNILDLVVVSVSLTSMVIKDRAIAVVKILRVLRVLRPLRAINRAKGLKHVVQCVVVAIKTIGNIMLVTFLLQFMFACTGVQLFKGTFYSCNDKSMLNKEDCKGYYLKIQDNRILKDRREWLNSKFHFDNVPQALLTLFTVATFEGWPILLHIAIDSKGEGEGPIYNYRPFVAPFFIAFIIVIAFFMVNIFVGFVIVTFQNEGEQEYRNCELDKNQRKCIEFALKARPIKRYIPIKKVQLKIWWFVTSPPFEYAIFSLIMINTVVLAMKYNKQPDNYSKALDYLNIVFTTIFALEFILKMAAFHFRNYFSDPSNCCDFVIVVGSLIDILYTDIIAPGTNVISINFFRLFRVMRLVKVLSRGEGIRTLLWTFIKSFQALPYVALLIAMLFFIYAVIGMQMFGKIALDDETAINVNNNFQTFFNSLLVLFRSATGEAWQEIMYACGPSAGPKCDSRSRSSNDENCGSYFAIPYFLSFYILCSFLIINLFVAVIMDNFDYLTRDWSILGPHHLDEFVRLWSEYDPEAKGRIKHLEVVNLLRSITPPLGGRIKHLDVITLLRKISPPLGFGKLCPHRVACKKLVSMNMPLNQDGTVMFNATLFALIRTSLKIKTEGNIDQANEELRAVIRKIWKRTPQKLLDQIIPPPGSDDDVTVGKFYATFLIQDYFRRFKKRKEQAAKQIQLGFSGASKNSVALQAGLRQLHDLGPEIRRAISGDLDDEETFNRFWREEEPQHRREHSLFGTMLDAFSRAIRKPPQTMDYIPNLRPPQMPPPGTRLRREPDGPVSLKLDANANFHVPSPFRVGAISADRRGIEPDTYVFQVPEHEEGPLGPLRLNDGRGNIRKESSFQFREQSEISHNNSPNLNNRSIKNRRHSVLARLFARRKNDSQESTLGKCSTTSTDDSNQPRTSTINRGLIVENGDTIRTRAINLTVSQNIPMGTYPSGMSTFSSNENQQPQVVKPYSMEIETKDDVKELVNACLDTSGIDRRYSAIILEELRDCTNLTHDQMRQAAHEITTTLGSQSPQYASFTSSIYDSAATRVPSSDELIFDSPIHYANVKSQQKSITIKLDDLKYIGFFSFGVD</sequence>
<evidence type="ECO:0000256" key="19">
    <source>
        <dbReference type="SAM" id="MobiDB-lite"/>
    </source>
</evidence>
<dbReference type="FunFam" id="1.20.120.350:FF:000001">
    <property type="entry name" value="Voltage-dependent L-type calcium channel subunit alpha"/>
    <property type="match status" value="1"/>
</dbReference>
<keyword evidence="2" id="KW-0813">Transport</keyword>
<feature type="transmembrane region" description="Helical" evidence="20">
    <location>
        <begin position="1052"/>
        <end position="1073"/>
    </location>
</feature>
<feature type="transmembrane region" description="Helical" evidence="20">
    <location>
        <begin position="186"/>
        <end position="206"/>
    </location>
</feature>
<feature type="binding site" evidence="16">
    <location>
        <position position="338"/>
    </location>
    <ligand>
        <name>Ca(2+)</name>
        <dbReference type="ChEBI" id="CHEBI:29108"/>
    </ligand>
</feature>
<evidence type="ECO:0000256" key="20">
    <source>
        <dbReference type="SAM" id="Phobius"/>
    </source>
</evidence>
<dbReference type="Gene3D" id="6.10.250.2180">
    <property type="match status" value="1"/>
</dbReference>
<feature type="transmembrane region" description="Helical" evidence="20">
    <location>
        <begin position="682"/>
        <end position="703"/>
    </location>
</feature>
<organism evidence="22 23">
    <name type="scientific">Rotaria sordida</name>
    <dbReference type="NCBI Taxonomy" id="392033"/>
    <lineage>
        <taxon>Eukaryota</taxon>
        <taxon>Metazoa</taxon>
        <taxon>Spiralia</taxon>
        <taxon>Gnathifera</taxon>
        <taxon>Rotifera</taxon>
        <taxon>Eurotatoria</taxon>
        <taxon>Bdelloidea</taxon>
        <taxon>Philodinida</taxon>
        <taxon>Philodinidae</taxon>
        <taxon>Rotaria</taxon>
    </lineage>
</organism>
<feature type="coiled-coil region" evidence="18">
    <location>
        <begin position="707"/>
        <end position="735"/>
    </location>
</feature>
<dbReference type="Gene3D" id="1.20.120.350">
    <property type="entry name" value="Voltage-gated potassium channels. Chain C"/>
    <property type="match status" value="4"/>
</dbReference>
<keyword evidence="3" id="KW-0597">Phosphoprotein</keyword>
<evidence type="ECO:0000256" key="10">
    <source>
        <dbReference type="ARBA" id="ARBA00022882"/>
    </source>
</evidence>
<evidence type="ECO:0000313" key="22">
    <source>
        <dbReference type="EMBL" id="CAF0864949.1"/>
    </source>
</evidence>
<feature type="compositionally biased region" description="Polar residues" evidence="19">
    <location>
        <begin position="1805"/>
        <end position="1826"/>
    </location>
</feature>
<keyword evidence="6 20" id="KW-0812">Transmembrane</keyword>
<dbReference type="FunFam" id="1.20.120.350:FF:000064">
    <property type="entry name" value="Voltage-dependent L-type calcium channel subunit alpha"/>
    <property type="match status" value="1"/>
</dbReference>
<evidence type="ECO:0000256" key="4">
    <source>
        <dbReference type="ARBA" id="ARBA00022568"/>
    </source>
</evidence>
<keyword evidence="12" id="KW-0406">Ion transport</keyword>
<dbReference type="Proteomes" id="UP000663854">
    <property type="component" value="Unassembled WGS sequence"/>
</dbReference>
<keyword evidence="8" id="KW-0677">Repeat</keyword>
<dbReference type="GO" id="GO:0005891">
    <property type="term" value="C:voltage-gated calcium channel complex"/>
    <property type="evidence" value="ECO:0007669"/>
    <property type="project" value="InterPro"/>
</dbReference>
<keyword evidence="14" id="KW-0325">Glycoprotein</keyword>
<keyword evidence="5 17" id="KW-0107">Calcium channel</keyword>
<feature type="transmembrane region" description="Helical" evidence="20">
    <location>
        <begin position="1093"/>
        <end position="1117"/>
    </location>
</feature>
<keyword evidence="9 16" id="KW-0106">Calcium</keyword>
<feature type="transmembrane region" description="Helical" evidence="20">
    <location>
        <begin position="1384"/>
        <end position="1410"/>
    </location>
</feature>
<dbReference type="Gene3D" id="1.10.287.70">
    <property type="match status" value="4"/>
</dbReference>
<evidence type="ECO:0000256" key="5">
    <source>
        <dbReference type="ARBA" id="ARBA00022673"/>
    </source>
</evidence>
<evidence type="ECO:0000256" key="12">
    <source>
        <dbReference type="ARBA" id="ARBA00023065"/>
    </source>
</evidence>
<accession>A0A813X4W9</accession>
<dbReference type="PANTHER" id="PTHR45628:SF1">
    <property type="entry name" value="VOLTAGE-DEPENDENT CALCIUM CHANNEL TYPE D SUBUNIT ALPHA-1"/>
    <property type="match status" value="1"/>
</dbReference>
<evidence type="ECO:0000256" key="17">
    <source>
        <dbReference type="RuleBase" id="RU003808"/>
    </source>
</evidence>
<dbReference type="Gene3D" id="1.10.238.10">
    <property type="entry name" value="EF-hand"/>
    <property type="match status" value="1"/>
</dbReference>
<feature type="transmembrane region" description="Helical" evidence="20">
    <location>
        <begin position="890"/>
        <end position="910"/>
    </location>
</feature>
<dbReference type="Gene3D" id="6.10.250.2500">
    <property type="match status" value="1"/>
</dbReference>
<comment type="similarity">
    <text evidence="17">Belongs to the calcium channel alpha-1 subunit (TC 1.A.1.11) family.</text>
</comment>
<feature type="transmembrane region" description="Helical" evidence="20">
    <location>
        <begin position="518"/>
        <end position="542"/>
    </location>
</feature>
<evidence type="ECO:0000256" key="7">
    <source>
        <dbReference type="ARBA" id="ARBA00022723"/>
    </source>
</evidence>
<dbReference type="SUPFAM" id="SSF81324">
    <property type="entry name" value="Voltage-gated potassium channels"/>
    <property type="match status" value="4"/>
</dbReference>
<dbReference type="Pfam" id="PF08763">
    <property type="entry name" value="Ca_chan_IQ"/>
    <property type="match status" value="1"/>
</dbReference>
<evidence type="ECO:0000256" key="15">
    <source>
        <dbReference type="ARBA" id="ARBA00023303"/>
    </source>
</evidence>
<evidence type="ECO:0000256" key="16">
    <source>
        <dbReference type="PIRSR" id="PIRSR602077-1"/>
    </source>
</evidence>
<dbReference type="Pfam" id="PF16905">
    <property type="entry name" value="GPHH"/>
    <property type="match status" value="2"/>
</dbReference>
<keyword evidence="15" id="KW-0407">Ion channel</keyword>
<dbReference type="FunFam" id="1.10.287.70:FF:000009">
    <property type="entry name" value="Voltage-dependent L-type calcium channel subunit alpha"/>
    <property type="match status" value="1"/>
</dbReference>
<dbReference type="Pfam" id="PF00520">
    <property type="entry name" value="Ion_trans"/>
    <property type="match status" value="4"/>
</dbReference>
<keyword evidence="4 17" id="KW-0109">Calcium transport</keyword>
<evidence type="ECO:0000256" key="18">
    <source>
        <dbReference type="SAM" id="Coils"/>
    </source>
</evidence>
<evidence type="ECO:0000313" key="23">
    <source>
        <dbReference type="Proteomes" id="UP000663854"/>
    </source>
</evidence>
<dbReference type="InterPro" id="IPR005446">
    <property type="entry name" value="VDCC_L_a1su"/>
</dbReference>
<evidence type="ECO:0000259" key="21">
    <source>
        <dbReference type="SMART" id="SM01062"/>
    </source>
</evidence>
<dbReference type="PRINTS" id="PR01630">
    <property type="entry name" value="LVDCCALPHA1"/>
</dbReference>
<keyword evidence="13 20" id="KW-0472">Membrane</keyword>
<feature type="transmembrane region" description="Helical" evidence="20">
    <location>
        <begin position="357"/>
        <end position="379"/>
    </location>
</feature>
<feature type="transmembrane region" description="Helical" evidence="20">
    <location>
        <begin position="1160"/>
        <end position="1186"/>
    </location>
</feature>
<dbReference type="EMBL" id="CAJNOH010000097">
    <property type="protein sequence ID" value="CAF0864949.1"/>
    <property type="molecule type" value="Genomic_DNA"/>
</dbReference>
<evidence type="ECO:0000256" key="3">
    <source>
        <dbReference type="ARBA" id="ARBA00022553"/>
    </source>
</evidence>
<evidence type="ECO:0000256" key="13">
    <source>
        <dbReference type="ARBA" id="ARBA00023136"/>
    </source>
</evidence>
<dbReference type="FunFam" id="1.10.287.70:FF:000117">
    <property type="entry name" value="Voltage-gated Ca2+ channel, alpha subunit"/>
    <property type="match status" value="1"/>
</dbReference>
<dbReference type="FunFam" id="1.20.120.350:FF:000006">
    <property type="entry name" value="Voltage-dependent L-type calcium channel subunit alpha"/>
    <property type="match status" value="1"/>
</dbReference>
<feature type="binding site" evidence="16">
    <location>
        <position position="664"/>
    </location>
    <ligand>
        <name>Ca(2+)</name>
        <dbReference type="ChEBI" id="CHEBI:29108"/>
    </ligand>
</feature>
<dbReference type="InterPro" id="IPR014873">
    <property type="entry name" value="VDCC_a1su_IQ"/>
</dbReference>
<dbReference type="InterPro" id="IPR031649">
    <property type="entry name" value="GPHH_dom"/>
</dbReference>
<feature type="transmembrane region" description="Helical" evidence="20">
    <location>
        <begin position="1198"/>
        <end position="1216"/>
    </location>
</feature>
<keyword evidence="7 16" id="KW-0479">Metal-binding</keyword>
<evidence type="ECO:0000256" key="9">
    <source>
        <dbReference type="ARBA" id="ARBA00022837"/>
    </source>
</evidence>
<keyword evidence="10 17" id="KW-0851">Voltage-gated channel</keyword>
<dbReference type="InterPro" id="IPR050599">
    <property type="entry name" value="VDCC_alpha-1_subunit"/>
</dbReference>
<evidence type="ECO:0000256" key="1">
    <source>
        <dbReference type="ARBA" id="ARBA00004141"/>
    </source>
</evidence>
<feature type="transmembrane region" description="Helical" evidence="20">
    <location>
        <begin position="1295"/>
        <end position="1313"/>
    </location>
</feature>
<feature type="transmembrane region" description="Helical" evidence="20">
    <location>
        <begin position="114"/>
        <end position="133"/>
    </location>
</feature>
<dbReference type="InterPro" id="IPR027359">
    <property type="entry name" value="Volt_channel_dom_sf"/>
</dbReference>
<feature type="domain" description="Voltage-dependent calcium channel alpha-1 subunit IQ" evidence="21">
    <location>
        <begin position="1565"/>
        <end position="1599"/>
    </location>
</feature>
<dbReference type="PRINTS" id="PR00167">
    <property type="entry name" value="CACHANNEL"/>
</dbReference>
<comment type="caution">
    <text evidence="22">The sequence shown here is derived from an EMBL/GenBank/DDBJ whole genome shotgun (WGS) entry which is preliminary data.</text>
</comment>
<dbReference type="SMART" id="SM01062">
    <property type="entry name" value="Ca_chan_IQ"/>
    <property type="match status" value="1"/>
</dbReference>
<feature type="region of interest" description="Disordered" evidence="19">
    <location>
        <begin position="1803"/>
        <end position="1826"/>
    </location>
</feature>
<protein>
    <recommendedName>
        <fullName evidence="17">Voltage-dependent L-type calcium channel subunit alpha</fullName>
    </recommendedName>
</protein>
<feature type="binding site" evidence="16">
    <location>
        <position position="1063"/>
    </location>
    <ligand>
        <name>Ca(2+)</name>
        <dbReference type="ChEBI" id="CHEBI:29108"/>
    </ligand>
</feature>
<feature type="transmembrane region" description="Helical" evidence="20">
    <location>
        <begin position="606"/>
        <end position="624"/>
    </location>
</feature>
<evidence type="ECO:0000256" key="14">
    <source>
        <dbReference type="ARBA" id="ARBA00023180"/>
    </source>
</evidence>
<dbReference type="InterPro" id="IPR005821">
    <property type="entry name" value="Ion_trans_dom"/>
</dbReference>
<gene>
    <name evidence="22" type="ORF">PYM288_LOCUS7743</name>
</gene>